<dbReference type="EMBL" id="QTSX02005683">
    <property type="protein sequence ID" value="KAJ9059504.1"/>
    <property type="molecule type" value="Genomic_DNA"/>
</dbReference>
<organism evidence="1 2">
    <name type="scientific">Entomophthora muscae</name>
    <dbReference type="NCBI Taxonomy" id="34485"/>
    <lineage>
        <taxon>Eukaryota</taxon>
        <taxon>Fungi</taxon>
        <taxon>Fungi incertae sedis</taxon>
        <taxon>Zoopagomycota</taxon>
        <taxon>Entomophthoromycotina</taxon>
        <taxon>Entomophthoromycetes</taxon>
        <taxon>Entomophthorales</taxon>
        <taxon>Entomophthoraceae</taxon>
        <taxon>Entomophthora</taxon>
    </lineage>
</organism>
<reference evidence="1" key="1">
    <citation type="submission" date="2022-04" db="EMBL/GenBank/DDBJ databases">
        <title>Genome of the entomopathogenic fungus Entomophthora muscae.</title>
        <authorList>
            <person name="Elya C."/>
            <person name="Lovett B.R."/>
            <person name="Lee E."/>
            <person name="Macias A.M."/>
            <person name="Hajek A.E."/>
            <person name="De Bivort B.L."/>
            <person name="Kasson M.T."/>
            <person name="De Fine Licht H.H."/>
            <person name="Stajich J.E."/>
        </authorList>
    </citation>
    <scope>NUCLEOTIDE SEQUENCE</scope>
    <source>
        <strain evidence="1">Berkeley</strain>
    </source>
</reference>
<evidence type="ECO:0000313" key="2">
    <source>
        <dbReference type="Proteomes" id="UP001165960"/>
    </source>
</evidence>
<name>A0ACC2SB50_9FUNG</name>
<protein>
    <submittedName>
        <fullName evidence="1">Uncharacterized protein</fullName>
    </submittedName>
</protein>
<gene>
    <name evidence="1" type="ORF">DSO57_1001576</name>
</gene>
<accession>A0ACC2SB50</accession>
<keyword evidence="2" id="KW-1185">Reference proteome</keyword>
<proteinExistence type="predicted"/>
<dbReference type="Proteomes" id="UP001165960">
    <property type="component" value="Unassembled WGS sequence"/>
</dbReference>
<evidence type="ECO:0000313" key="1">
    <source>
        <dbReference type="EMBL" id="KAJ9059504.1"/>
    </source>
</evidence>
<comment type="caution">
    <text evidence="1">The sequence shown here is derived from an EMBL/GenBank/DDBJ whole genome shotgun (WGS) entry which is preliminary data.</text>
</comment>
<sequence length="201" mass="22041">MILPIFKFVVFNLAPYVFLLWETAPDLWSQFYTSACLVGNNPSSLLHLPGELLVSGETIVKSLTCDNLELFDADYAVPTPTLEVESASTVLSLDKDNLVPLLAFVVLPPAPTCIPWLLTGLVLMGLNTYFLQLSPTSSLWSPLQAAIPVLHWAASWWFILPVCEPNLVSLAPSFTGVYLGTPGLFQLVELMKMLSDILGDD</sequence>